<dbReference type="EMBL" id="CAJJDO010000071">
    <property type="protein sequence ID" value="CAD8179341.1"/>
    <property type="molecule type" value="Genomic_DNA"/>
</dbReference>
<evidence type="ECO:0000256" key="1">
    <source>
        <dbReference type="SAM" id="MobiDB-lite"/>
    </source>
</evidence>
<proteinExistence type="predicted"/>
<dbReference type="OrthoDB" id="19740at2759"/>
<accession>A0A8S1VRI9</accession>
<reference evidence="2" key="1">
    <citation type="submission" date="2021-01" db="EMBL/GenBank/DDBJ databases">
        <authorList>
            <consortium name="Genoscope - CEA"/>
            <person name="William W."/>
        </authorList>
    </citation>
    <scope>NUCLEOTIDE SEQUENCE</scope>
</reference>
<sequence>MNKKELRKRNSYADREVLNLTGNLYPFALFSQTKPLNHQKWVQETQKKQRPESQNKRKDQFLQERKSIKIQNILNQKKEEISIDNDWSFEETQYLFN</sequence>
<keyword evidence="3" id="KW-1185">Reference proteome</keyword>
<organism evidence="2 3">
    <name type="scientific">Paramecium pentaurelia</name>
    <dbReference type="NCBI Taxonomy" id="43138"/>
    <lineage>
        <taxon>Eukaryota</taxon>
        <taxon>Sar</taxon>
        <taxon>Alveolata</taxon>
        <taxon>Ciliophora</taxon>
        <taxon>Intramacronucleata</taxon>
        <taxon>Oligohymenophorea</taxon>
        <taxon>Peniculida</taxon>
        <taxon>Parameciidae</taxon>
        <taxon>Paramecium</taxon>
    </lineage>
</organism>
<comment type="caution">
    <text evidence="2">The sequence shown here is derived from an EMBL/GenBank/DDBJ whole genome shotgun (WGS) entry which is preliminary data.</text>
</comment>
<dbReference type="AlphaFoldDB" id="A0A8S1VRI9"/>
<feature type="compositionally biased region" description="Basic and acidic residues" evidence="1">
    <location>
        <begin position="45"/>
        <end position="61"/>
    </location>
</feature>
<dbReference type="Proteomes" id="UP000689195">
    <property type="component" value="Unassembled WGS sequence"/>
</dbReference>
<name>A0A8S1VRI9_9CILI</name>
<evidence type="ECO:0000313" key="2">
    <source>
        <dbReference type="EMBL" id="CAD8179341.1"/>
    </source>
</evidence>
<protein>
    <submittedName>
        <fullName evidence="2">Uncharacterized protein</fullName>
    </submittedName>
</protein>
<gene>
    <name evidence="2" type="ORF">PPENT_87.1.T0710204</name>
</gene>
<feature type="region of interest" description="Disordered" evidence="1">
    <location>
        <begin position="40"/>
        <end position="61"/>
    </location>
</feature>
<evidence type="ECO:0000313" key="3">
    <source>
        <dbReference type="Proteomes" id="UP000689195"/>
    </source>
</evidence>